<evidence type="ECO:0000313" key="6">
    <source>
        <dbReference type="Proteomes" id="UP001165269"/>
    </source>
</evidence>
<gene>
    <name evidence="5" type="ORF">MQP27_21000</name>
</gene>
<keyword evidence="2" id="KW-0238">DNA-binding</keyword>
<evidence type="ECO:0000256" key="1">
    <source>
        <dbReference type="ARBA" id="ARBA00023015"/>
    </source>
</evidence>
<dbReference type="Gene3D" id="1.10.10.60">
    <property type="entry name" value="Homeodomain-like"/>
    <property type="match status" value="1"/>
</dbReference>
<name>A0ABS9Y8M6_9ACTN</name>
<proteinExistence type="predicted"/>
<dbReference type="PANTHER" id="PTHR46796:SF6">
    <property type="entry name" value="ARAC SUBFAMILY"/>
    <property type="match status" value="1"/>
</dbReference>
<evidence type="ECO:0000256" key="3">
    <source>
        <dbReference type="ARBA" id="ARBA00023163"/>
    </source>
</evidence>
<keyword evidence="3" id="KW-0804">Transcription</keyword>
<dbReference type="SUPFAM" id="SSF51182">
    <property type="entry name" value="RmlC-like cupins"/>
    <property type="match status" value="1"/>
</dbReference>
<dbReference type="InterPro" id="IPR018060">
    <property type="entry name" value="HTH_AraC"/>
</dbReference>
<dbReference type="PANTHER" id="PTHR46796">
    <property type="entry name" value="HTH-TYPE TRANSCRIPTIONAL ACTIVATOR RHAS-RELATED"/>
    <property type="match status" value="1"/>
</dbReference>
<keyword evidence="1" id="KW-0805">Transcription regulation</keyword>
<sequence length="341" mass="37579">MSAFYDSFTEDGSAARPHAQVFSTSCVPVRESLDFWRDAVLATLVGMDITTEAGAVDATMRTDRLGDLRITTVDCDPGDIHRSPHHVARGDGEHVFVAVQDSGTAQVEQDGRCTELRPGDIAFFETLRPYRTRFPQRFQQKIFAVPRGLLGQSEAALGRITARAVRPVGGLGALLSPFLSRLADTCGSYSGPVAGRMADSAVSLLAAAAAQHLGDEPAGLPGADRVLLLRVQRYIRWHLAEPDLTPAVIARAHGISVRYLHRLFEQEGTTVGNWIRRLRLQECRRELTAAASMGSVARRWGFSGTAHFGRAFRREYGTSPTDWLQAERARRFTEEDWCRAT</sequence>
<dbReference type="EMBL" id="JALDAY010000006">
    <property type="protein sequence ID" value="MCI3273572.1"/>
    <property type="molecule type" value="Genomic_DNA"/>
</dbReference>
<accession>A0ABS9Y8M6</accession>
<dbReference type="SUPFAM" id="SSF46689">
    <property type="entry name" value="Homeodomain-like"/>
    <property type="match status" value="1"/>
</dbReference>
<dbReference type="InterPro" id="IPR011051">
    <property type="entry name" value="RmlC_Cupin_sf"/>
</dbReference>
<dbReference type="InterPro" id="IPR009057">
    <property type="entry name" value="Homeodomain-like_sf"/>
</dbReference>
<dbReference type="Pfam" id="PF14525">
    <property type="entry name" value="AraC_binding_2"/>
    <property type="match status" value="1"/>
</dbReference>
<dbReference type="Pfam" id="PF12833">
    <property type="entry name" value="HTH_18"/>
    <property type="match status" value="1"/>
</dbReference>
<organism evidence="5 6">
    <name type="scientific">Streptomyces cylindrosporus</name>
    <dbReference type="NCBI Taxonomy" id="2927583"/>
    <lineage>
        <taxon>Bacteria</taxon>
        <taxon>Bacillati</taxon>
        <taxon>Actinomycetota</taxon>
        <taxon>Actinomycetes</taxon>
        <taxon>Kitasatosporales</taxon>
        <taxon>Streptomycetaceae</taxon>
        <taxon>Streptomyces</taxon>
    </lineage>
</organism>
<reference evidence="5" key="1">
    <citation type="submission" date="2022-03" db="EMBL/GenBank/DDBJ databases">
        <title>Streptomyces 7R015 and 7R016 isolated from Barleria lupulina in Thailand.</title>
        <authorList>
            <person name="Kanchanasin P."/>
            <person name="Phongsopitanun W."/>
            <person name="Tanasupawat S."/>
        </authorList>
    </citation>
    <scope>NUCLEOTIDE SEQUENCE</scope>
    <source>
        <strain evidence="5">7R015</strain>
    </source>
</reference>
<evidence type="ECO:0000313" key="5">
    <source>
        <dbReference type="EMBL" id="MCI3273572.1"/>
    </source>
</evidence>
<dbReference type="PROSITE" id="PS01124">
    <property type="entry name" value="HTH_ARAC_FAMILY_2"/>
    <property type="match status" value="1"/>
</dbReference>
<dbReference type="SMART" id="SM00342">
    <property type="entry name" value="HTH_ARAC"/>
    <property type="match status" value="1"/>
</dbReference>
<evidence type="ECO:0000256" key="2">
    <source>
        <dbReference type="ARBA" id="ARBA00023125"/>
    </source>
</evidence>
<keyword evidence="6" id="KW-1185">Reference proteome</keyword>
<dbReference type="InterPro" id="IPR050204">
    <property type="entry name" value="AraC_XylS_family_regulators"/>
</dbReference>
<feature type="domain" description="HTH araC/xylS-type" evidence="4">
    <location>
        <begin position="229"/>
        <end position="326"/>
    </location>
</feature>
<comment type="caution">
    <text evidence="5">The sequence shown here is derived from an EMBL/GenBank/DDBJ whole genome shotgun (WGS) entry which is preliminary data.</text>
</comment>
<evidence type="ECO:0000259" key="4">
    <source>
        <dbReference type="PROSITE" id="PS01124"/>
    </source>
</evidence>
<dbReference type="InterPro" id="IPR035418">
    <property type="entry name" value="AraC-bd_2"/>
</dbReference>
<protein>
    <submittedName>
        <fullName evidence="5">Helix-turn-helix domain-containing protein</fullName>
    </submittedName>
</protein>
<dbReference type="Proteomes" id="UP001165269">
    <property type="component" value="Unassembled WGS sequence"/>
</dbReference>
<dbReference type="RefSeq" id="WP_242766824.1">
    <property type="nucleotide sequence ID" value="NZ_JALDAY010000006.1"/>
</dbReference>